<name>A0A1I5B163_9FLAO</name>
<dbReference type="OrthoDB" id="654178at2"/>
<keyword evidence="1" id="KW-0732">Signal</keyword>
<evidence type="ECO:0000313" key="3">
    <source>
        <dbReference type="EMBL" id="SFN68402.1"/>
    </source>
</evidence>
<dbReference type="Proteomes" id="UP000199036">
    <property type="component" value="Unassembled WGS sequence"/>
</dbReference>
<reference evidence="4" key="1">
    <citation type="submission" date="2016-10" db="EMBL/GenBank/DDBJ databases">
        <authorList>
            <person name="Varghese N."/>
            <person name="Submissions S."/>
        </authorList>
    </citation>
    <scope>NUCLEOTIDE SEQUENCE [LARGE SCALE GENOMIC DNA]</scope>
    <source>
        <strain evidence="4">DS-12</strain>
    </source>
</reference>
<dbReference type="SUPFAM" id="SSF56925">
    <property type="entry name" value="OMPA-like"/>
    <property type="match status" value="1"/>
</dbReference>
<feature type="domain" description="DUF6089" evidence="2">
    <location>
        <begin position="4"/>
        <end position="228"/>
    </location>
</feature>
<accession>A0A1I5B163</accession>
<gene>
    <name evidence="3" type="ORF">SAMN05421741_10924</name>
</gene>
<dbReference type="AlphaFoldDB" id="A0A1I5B163"/>
<dbReference type="RefSeq" id="WP_091522045.1">
    <property type="nucleotide sequence ID" value="NZ_FOVI01000009.1"/>
</dbReference>
<protein>
    <submittedName>
        <fullName evidence="3">Outer membrane protein beta-barrel domain-containing protein</fullName>
    </submittedName>
</protein>
<keyword evidence="4" id="KW-1185">Reference proteome</keyword>
<dbReference type="Gene3D" id="2.40.160.20">
    <property type="match status" value="1"/>
</dbReference>
<dbReference type="InterPro" id="IPR011250">
    <property type="entry name" value="OMP/PagP_B-barrel"/>
</dbReference>
<proteinExistence type="predicted"/>
<dbReference type="EMBL" id="FOVI01000009">
    <property type="protein sequence ID" value="SFN68402.1"/>
    <property type="molecule type" value="Genomic_DNA"/>
</dbReference>
<feature type="chain" id="PRO_5011464824" evidence="1">
    <location>
        <begin position="21"/>
        <end position="230"/>
    </location>
</feature>
<dbReference type="STRING" id="913024.SAMN05421741_10924"/>
<evidence type="ECO:0000259" key="2">
    <source>
        <dbReference type="Pfam" id="PF19573"/>
    </source>
</evidence>
<evidence type="ECO:0000313" key="4">
    <source>
        <dbReference type="Proteomes" id="UP000199036"/>
    </source>
</evidence>
<evidence type="ECO:0000256" key="1">
    <source>
        <dbReference type="SAM" id="SignalP"/>
    </source>
</evidence>
<feature type="signal peptide" evidence="1">
    <location>
        <begin position="1"/>
        <end position="20"/>
    </location>
</feature>
<organism evidence="3 4">
    <name type="scientific">Paenimyroides ummariense</name>
    <dbReference type="NCBI Taxonomy" id="913024"/>
    <lineage>
        <taxon>Bacteria</taxon>
        <taxon>Pseudomonadati</taxon>
        <taxon>Bacteroidota</taxon>
        <taxon>Flavobacteriia</taxon>
        <taxon>Flavobacteriales</taxon>
        <taxon>Flavobacteriaceae</taxon>
        <taxon>Paenimyroides</taxon>
    </lineage>
</organism>
<dbReference type="InterPro" id="IPR045743">
    <property type="entry name" value="DUF6089"/>
</dbReference>
<sequence>MKRKLLTILTILGVCTTAQSQIHELGVTVGATNYIGDIGSTKYINPTDMGYGFQYRWNKSARHSWRVNYTYMPISGKDADSDMPLRQARDLSTKNNLNELMLGLEFNFFEFDLHNDWFAFTPYVHTGIAGLSYKETYFNEYAKQIEKDTEYALAIPVTLGLKALINKKLVISAEVGARYAFTDNLDGSNPASPSTNIVAFGNTNSKDWYVFSGINISYTFGKNPCYCAPR</sequence>
<dbReference type="Pfam" id="PF19573">
    <property type="entry name" value="DUF6089"/>
    <property type="match status" value="1"/>
</dbReference>